<dbReference type="RefSeq" id="WP_132307500.1">
    <property type="nucleotide sequence ID" value="NZ_SMAR01000001.1"/>
</dbReference>
<protein>
    <submittedName>
        <fullName evidence="2">Uncharacterized protein DUF4239</fullName>
    </submittedName>
</protein>
<keyword evidence="1" id="KW-0812">Transmembrane</keyword>
<organism evidence="2 3">
    <name type="scientific">Martelella mediterranea</name>
    <dbReference type="NCBI Taxonomy" id="293089"/>
    <lineage>
        <taxon>Bacteria</taxon>
        <taxon>Pseudomonadati</taxon>
        <taxon>Pseudomonadota</taxon>
        <taxon>Alphaproteobacteria</taxon>
        <taxon>Hyphomicrobiales</taxon>
        <taxon>Aurantimonadaceae</taxon>
        <taxon>Martelella</taxon>
    </lineage>
</organism>
<reference evidence="2 3" key="1">
    <citation type="submission" date="2019-03" db="EMBL/GenBank/DDBJ databases">
        <title>Freshwater and sediment microbial communities from various areas in North America, analyzing microbe dynamics in response to fracking.</title>
        <authorList>
            <person name="Lamendella R."/>
        </authorList>
    </citation>
    <scope>NUCLEOTIDE SEQUENCE [LARGE SCALE GENOMIC DNA]</scope>
    <source>
        <strain evidence="2 3">175.2</strain>
    </source>
</reference>
<keyword evidence="3" id="KW-1185">Reference proteome</keyword>
<accession>A0A4V2V4Z3</accession>
<evidence type="ECO:0000313" key="3">
    <source>
        <dbReference type="Proteomes" id="UP000295097"/>
    </source>
</evidence>
<comment type="caution">
    <text evidence="2">The sequence shown here is derived from an EMBL/GenBank/DDBJ whole genome shotgun (WGS) entry which is preliminary data.</text>
</comment>
<gene>
    <name evidence="2" type="ORF">EDC90_1001151</name>
</gene>
<evidence type="ECO:0000256" key="1">
    <source>
        <dbReference type="SAM" id="Phobius"/>
    </source>
</evidence>
<proteinExistence type="predicted"/>
<feature type="transmembrane region" description="Helical" evidence="1">
    <location>
        <begin position="43"/>
        <end position="67"/>
    </location>
</feature>
<dbReference type="OrthoDB" id="8444963at2"/>
<keyword evidence="1" id="KW-1133">Transmembrane helix</keyword>
<dbReference type="AlphaFoldDB" id="A0A4V2V4Z3"/>
<sequence>MSFLFGLPLFLSIILFIFCGVALYGIAHMALALLAKVTGSDSYAVPIGAFTGTVATAWALSLGFVAADIWALNAQADRGISAERSAIQRLIGNAGPEVLNSHKLEHAVKRYQERVVRDEWQTNKNLYPARSVERSLQSIRIIIMDIARGDAPQAIIAQTVSIFDDLQEARSIRLAIANTTVDQYKWYMLISLTLLTTFAIAAVHADRVRAGRMALTLYVMTATLCLWILVIHANPYAGVEQIQASSLEIDQSL</sequence>
<dbReference type="Proteomes" id="UP000295097">
    <property type="component" value="Unassembled WGS sequence"/>
</dbReference>
<dbReference type="EMBL" id="SMAR01000001">
    <property type="protein sequence ID" value="TCT45011.1"/>
    <property type="molecule type" value="Genomic_DNA"/>
</dbReference>
<name>A0A4V2V4Z3_9HYPH</name>
<feature type="transmembrane region" description="Helical" evidence="1">
    <location>
        <begin position="184"/>
        <end position="203"/>
    </location>
</feature>
<feature type="transmembrane region" description="Helical" evidence="1">
    <location>
        <begin position="6"/>
        <end position="31"/>
    </location>
</feature>
<keyword evidence="1" id="KW-0472">Membrane</keyword>
<dbReference type="Pfam" id="PF14023">
    <property type="entry name" value="Bestrophin-like"/>
    <property type="match status" value="1"/>
</dbReference>
<feature type="transmembrane region" description="Helical" evidence="1">
    <location>
        <begin position="215"/>
        <end position="233"/>
    </location>
</feature>
<evidence type="ECO:0000313" key="2">
    <source>
        <dbReference type="EMBL" id="TCT45011.1"/>
    </source>
</evidence>
<dbReference type="InterPro" id="IPR025333">
    <property type="entry name" value="DUF4239"/>
</dbReference>